<protein>
    <submittedName>
        <fullName evidence="2">Plasmid segregation oscillating ATPase ParF</fullName>
    </submittedName>
</protein>
<evidence type="ECO:0000259" key="1">
    <source>
        <dbReference type="Pfam" id="PF13614"/>
    </source>
</evidence>
<sequence length="184" mass="19983">MQLAGLATLLVDSDPQGSARDWRAAREDHPLPVVGLDRKTLDKDIRAVSSGYDILVIDGAPQIAELSVAAIKCADLVVIPVQPSPYDVWACGDLVDLLKARQEVTEGKPKAAFLISRVIKNTQLGRDVSEALREFGLPILGETIGQRQAYPKTAAQGSTVLDEEPGNEAAREIEQLAKRIREMM</sequence>
<name>A0A450TMM9_9GAMM</name>
<organism evidence="2">
    <name type="scientific">Candidatus Kentrum sp. DK</name>
    <dbReference type="NCBI Taxonomy" id="2126562"/>
    <lineage>
        <taxon>Bacteria</taxon>
        <taxon>Pseudomonadati</taxon>
        <taxon>Pseudomonadota</taxon>
        <taxon>Gammaproteobacteria</taxon>
        <taxon>Candidatus Kentrum</taxon>
    </lineage>
</organism>
<dbReference type="InterPro" id="IPR027417">
    <property type="entry name" value="P-loop_NTPase"/>
</dbReference>
<dbReference type="PANTHER" id="PTHR13696:SF96">
    <property type="entry name" value="COBQ_COBB_MIND_PARA NUCLEOTIDE BINDING DOMAIN-CONTAINING PROTEIN"/>
    <property type="match status" value="1"/>
</dbReference>
<dbReference type="SUPFAM" id="SSF52540">
    <property type="entry name" value="P-loop containing nucleoside triphosphate hydrolases"/>
    <property type="match status" value="1"/>
</dbReference>
<dbReference type="AlphaFoldDB" id="A0A450TMM9"/>
<reference evidence="2" key="1">
    <citation type="submission" date="2019-02" db="EMBL/GenBank/DDBJ databases">
        <authorList>
            <person name="Gruber-Vodicka R. H."/>
            <person name="Seah K. B. B."/>
        </authorList>
    </citation>
    <scope>NUCLEOTIDE SEQUENCE</scope>
    <source>
        <strain evidence="2">BECK_DK47</strain>
    </source>
</reference>
<dbReference type="EMBL" id="CAADEX010000230">
    <property type="protein sequence ID" value="VFJ68985.1"/>
    <property type="molecule type" value="Genomic_DNA"/>
</dbReference>
<evidence type="ECO:0000313" key="2">
    <source>
        <dbReference type="EMBL" id="VFJ68985.1"/>
    </source>
</evidence>
<proteinExistence type="predicted"/>
<dbReference type="PANTHER" id="PTHR13696">
    <property type="entry name" value="P-LOOP CONTAINING NUCLEOSIDE TRIPHOSPHATE HYDROLASE"/>
    <property type="match status" value="1"/>
</dbReference>
<dbReference type="PIRSF" id="PIRSF009320">
    <property type="entry name" value="Nuc_binding_HP_1000"/>
    <property type="match status" value="1"/>
</dbReference>
<dbReference type="Gene3D" id="3.40.50.300">
    <property type="entry name" value="P-loop containing nucleotide triphosphate hydrolases"/>
    <property type="match status" value="1"/>
</dbReference>
<feature type="domain" description="AAA" evidence="1">
    <location>
        <begin position="37"/>
        <end position="102"/>
    </location>
</feature>
<gene>
    <name evidence="2" type="ORF">BECKDK2373B_GA0170837_12301</name>
</gene>
<dbReference type="InterPro" id="IPR048089">
    <property type="entry name" value="McdA"/>
</dbReference>
<accession>A0A450TMM9</accession>
<dbReference type="InterPro" id="IPR025669">
    <property type="entry name" value="AAA_dom"/>
</dbReference>
<dbReference type="InterPro" id="IPR050678">
    <property type="entry name" value="DNA_Partitioning_ATPase"/>
</dbReference>
<dbReference type="CDD" id="cd02042">
    <property type="entry name" value="ParAB_family"/>
    <property type="match status" value="1"/>
</dbReference>
<dbReference type="Pfam" id="PF13614">
    <property type="entry name" value="AAA_31"/>
    <property type="match status" value="1"/>
</dbReference>
<dbReference type="NCBIfam" id="NF041546">
    <property type="entry name" value="ParA_partition"/>
    <property type="match status" value="1"/>
</dbReference>